<organism evidence="2 3">
    <name type="scientific">Diversispora epigaea</name>
    <dbReference type="NCBI Taxonomy" id="1348612"/>
    <lineage>
        <taxon>Eukaryota</taxon>
        <taxon>Fungi</taxon>
        <taxon>Fungi incertae sedis</taxon>
        <taxon>Mucoromycota</taxon>
        <taxon>Glomeromycotina</taxon>
        <taxon>Glomeromycetes</taxon>
        <taxon>Diversisporales</taxon>
        <taxon>Diversisporaceae</taxon>
        <taxon>Diversispora</taxon>
    </lineage>
</organism>
<protein>
    <submittedName>
        <fullName evidence="2">Uncharacterized protein</fullName>
    </submittedName>
</protein>
<dbReference type="EMBL" id="PQFF01000109">
    <property type="protein sequence ID" value="RHZ81606.1"/>
    <property type="molecule type" value="Genomic_DNA"/>
</dbReference>
<dbReference type="OrthoDB" id="448649at2759"/>
<name>A0A397J6H4_9GLOM</name>
<dbReference type="Proteomes" id="UP000266861">
    <property type="component" value="Unassembled WGS sequence"/>
</dbReference>
<reference evidence="2 3" key="1">
    <citation type="submission" date="2018-08" db="EMBL/GenBank/DDBJ databases">
        <title>Genome and evolution of the arbuscular mycorrhizal fungus Diversispora epigaea (formerly Glomus versiforme) and its bacterial endosymbionts.</title>
        <authorList>
            <person name="Sun X."/>
            <person name="Fei Z."/>
            <person name="Harrison M."/>
        </authorList>
    </citation>
    <scope>NUCLEOTIDE SEQUENCE [LARGE SCALE GENOMIC DNA]</scope>
    <source>
        <strain evidence="2 3">IT104</strain>
    </source>
</reference>
<keyword evidence="1" id="KW-0472">Membrane</keyword>
<dbReference type="AlphaFoldDB" id="A0A397J6H4"/>
<keyword evidence="1" id="KW-0812">Transmembrane</keyword>
<accession>A0A397J6H4</accession>
<evidence type="ECO:0000256" key="1">
    <source>
        <dbReference type="SAM" id="Phobius"/>
    </source>
</evidence>
<keyword evidence="3" id="KW-1185">Reference proteome</keyword>
<evidence type="ECO:0000313" key="2">
    <source>
        <dbReference type="EMBL" id="RHZ81606.1"/>
    </source>
</evidence>
<keyword evidence="1" id="KW-1133">Transmembrane helix</keyword>
<sequence>MTHRNSNDCVTIIYIIVSTAAIWTAVVIVILNYLKHQRNVHRGTTTFSLFFILKLIPKREKNDEVDNDDETFPKNNRISDHSLIDNYISQLIQSSSSQKQQSSIKILLTLDGLEELIHELDFGIKLSKDDGLKFII</sequence>
<gene>
    <name evidence="2" type="ORF">Glove_117g385</name>
</gene>
<feature type="transmembrane region" description="Helical" evidence="1">
    <location>
        <begin position="12"/>
        <end position="34"/>
    </location>
</feature>
<dbReference type="Gene3D" id="1.25.10.10">
    <property type="entry name" value="Leucine-rich Repeat Variant"/>
    <property type="match status" value="1"/>
</dbReference>
<evidence type="ECO:0000313" key="3">
    <source>
        <dbReference type="Proteomes" id="UP000266861"/>
    </source>
</evidence>
<dbReference type="InterPro" id="IPR011989">
    <property type="entry name" value="ARM-like"/>
</dbReference>
<proteinExistence type="predicted"/>
<comment type="caution">
    <text evidence="2">The sequence shown here is derived from an EMBL/GenBank/DDBJ whole genome shotgun (WGS) entry which is preliminary data.</text>
</comment>